<keyword evidence="3" id="KW-1185">Reference proteome</keyword>
<dbReference type="SUPFAM" id="SSF53335">
    <property type="entry name" value="S-adenosyl-L-methionine-dependent methyltransferases"/>
    <property type="match status" value="1"/>
</dbReference>
<protein>
    <recommendedName>
        <fullName evidence="1">DUF1156 domain-containing protein</fullName>
    </recommendedName>
</protein>
<organism evidence="2 3">
    <name type="scientific">Calditerricola satsumensis</name>
    <dbReference type="NCBI Taxonomy" id="373054"/>
    <lineage>
        <taxon>Bacteria</taxon>
        <taxon>Bacillati</taxon>
        <taxon>Bacillota</taxon>
        <taxon>Bacilli</taxon>
        <taxon>Bacillales</taxon>
        <taxon>Bacillaceae</taxon>
        <taxon>Calditerricola</taxon>
    </lineage>
</organism>
<reference evidence="2" key="2">
    <citation type="submission" date="2020-09" db="EMBL/GenBank/DDBJ databases">
        <authorList>
            <person name="Sun Q."/>
            <person name="Ohkuma M."/>
        </authorList>
    </citation>
    <scope>NUCLEOTIDE SEQUENCE</scope>
    <source>
        <strain evidence="2">JCM 14719</strain>
    </source>
</reference>
<comment type="caution">
    <text evidence="2">The sequence shown here is derived from an EMBL/GenBank/DDBJ whole genome shotgun (WGS) entry which is preliminary data.</text>
</comment>
<gene>
    <name evidence="2" type="ORF">GCM10007043_06800</name>
</gene>
<proteinExistence type="predicted"/>
<feature type="domain" description="DUF1156" evidence="1">
    <location>
        <begin position="11"/>
        <end position="77"/>
    </location>
</feature>
<dbReference type="AlphaFoldDB" id="A0A8J3BBJ3"/>
<sequence length="950" mass="105510">MAYRKKLIEVALPLEAINRESAREKSLRHGHPSTLHLWWARRPLAAARAVLFASLVDDPGNDLPPDAAAKERERLHRLIERLVKWENAHDEAVLHEARLEIARSLAREKGLALPDPPTPEAVRAFLEEHAPPVLDPFAGGGSIPLEAQRLGLMPVASDLNPVAVLLNKALIEIPPRFAGRPPVNPEARRRLADGDWKGATGLAEDILYFGRWMRDEAEKRIGHLYPKVRLPEEQGGGEATVIAWLWARTVRCPNPACGAEMPLVRSFWLSKRKGNEAWVEPVVDRTQTPPVVRFVVRTGHGAPREGTVNRRGATCICCGSPVTFPYIRGEGKAGRMGARLMTIVAEGARGRVYVEANREHERLASLAQPDWKPEAFLPLNNPRNFNTPIYGLTTYAHLFTSRQLVALNTFSDLLDEVEKQVRDAAVAVGFANDNVPLKEGGSGAKAYAEAVRVYLALSIDRLADRGSTICGWDTGYVKIRNTFARQAIPMVWDYAEGNPFSDSSGNWVGAVEWVAEVVKCLTVQPKGYAMQADAANAIPNGRSFVVSTDPPYYDNIGYADLLDFFYVWLRRNLRSVYPDLFATLLVPKTEELVATPYRFGGDKETAKRHFEEGLRCAFRLMRQRAHPDYPMTIYYAFKQQESETEEGEGKGRSSVASTGWESMLSALLSEGFQITATWPMRTEMGNRSVALGTNALASSIVLALRPRPEDAPVVPRRTFLTQLRRELAEALQMLKSGNIAPVDLAQALIGPGMAVFSRYKQVLEADGSPMTVRTALGLINQVLDELLAEQEGDYDADTRWALAWFEQYGYREGPYGDAETLAVAKNTSVKGLEEAGILEARAGKVRLKNREEYRDEWDPEADSRLALWEAVHYVAQALERRGEEAAAALLARLGARADGVRELAYRLYTLCDRKQLAADALAFNLLVTLWPRLKEKAGSLTSSTTGSLLW</sequence>
<name>A0A8J3BBJ3_9BACI</name>
<dbReference type="EMBL" id="BMOF01000008">
    <property type="protein sequence ID" value="GGJ95633.1"/>
    <property type="molecule type" value="Genomic_DNA"/>
</dbReference>
<dbReference type="RefSeq" id="WP_188816796.1">
    <property type="nucleotide sequence ID" value="NZ_BMOF01000008.1"/>
</dbReference>
<evidence type="ECO:0000313" key="2">
    <source>
        <dbReference type="EMBL" id="GGJ95633.1"/>
    </source>
</evidence>
<dbReference type="Pfam" id="PF06634">
    <property type="entry name" value="DUF1156"/>
    <property type="match status" value="1"/>
</dbReference>
<dbReference type="Proteomes" id="UP000637720">
    <property type="component" value="Unassembled WGS sequence"/>
</dbReference>
<evidence type="ECO:0000259" key="1">
    <source>
        <dbReference type="Pfam" id="PF06634"/>
    </source>
</evidence>
<evidence type="ECO:0000313" key="3">
    <source>
        <dbReference type="Proteomes" id="UP000637720"/>
    </source>
</evidence>
<dbReference type="InterPro" id="IPR009537">
    <property type="entry name" value="DUF1156"/>
</dbReference>
<accession>A0A8J3BBJ3</accession>
<reference evidence="2" key="1">
    <citation type="journal article" date="2014" name="Int. J. Syst. Evol. Microbiol.">
        <title>Complete genome sequence of Corynebacterium casei LMG S-19264T (=DSM 44701T), isolated from a smear-ripened cheese.</title>
        <authorList>
            <consortium name="US DOE Joint Genome Institute (JGI-PGF)"/>
            <person name="Walter F."/>
            <person name="Albersmeier A."/>
            <person name="Kalinowski J."/>
            <person name="Ruckert C."/>
        </authorList>
    </citation>
    <scope>NUCLEOTIDE SEQUENCE</scope>
    <source>
        <strain evidence="2">JCM 14719</strain>
    </source>
</reference>
<dbReference type="InterPro" id="IPR029063">
    <property type="entry name" value="SAM-dependent_MTases_sf"/>
</dbReference>